<dbReference type="CDD" id="cd00448">
    <property type="entry name" value="YjgF_YER057c_UK114_family"/>
    <property type="match status" value="1"/>
</dbReference>
<dbReference type="InterPro" id="IPR019897">
    <property type="entry name" value="RidA_CS"/>
</dbReference>
<evidence type="ECO:0000256" key="1">
    <source>
        <dbReference type="ARBA" id="ARBA00010552"/>
    </source>
</evidence>
<dbReference type="PROSITE" id="PS01094">
    <property type="entry name" value="UPF0076"/>
    <property type="match status" value="1"/>
</dbReference>
<dbReference type="Pfam" id="PF01042">
    <property type="entry name" value="Ribonuc_L-PSP"/>
    <property type="match status" value="1"/>
</dbReference>
<dbReference type="NCBIfam" id="TIGR00004">
    <property type="entry name" value="Rid family detoxifying hydrolase"/>
    <property type="match status" value="1"/>
</dbReference>
<name>A0A1I0CK48_9FIRM</name>
<dbReference type="SUPFAM" id="SSF55298">
    <property type="entry name" value="YjgF-like"/>
    <property type="match status" value="1"/>
</dbReference>
<evidence type="ECO:0000313" key="2">
    <source>
        <dbReference type="EMBL" id="SET20028.1"/>
    </source>
</evidence>
<gene>
    <name evidence="2" type="ORF">SAMN03080614_10792</name>
</gene>
<dbReference type="EMBL" id="FOIF01000079">
    <property type="protein sequence ID" value="SET20028.1"/>
    <property type="molecule type" value="Genomic_DNA"/>
</dbReference>
<dbReference type="Gene3D" id="3.30.1330.40">
    <property type="entry name" value="RutC-like"/>
    <property type="match status" value="1"/>
</dbReference>
<dbReference type="AlphaFoldDB" id="A0A1I0CK48"/>
<dbReference type="RefSeq" id="WP_091351533.1">
    <property type="nucleotide sequence ID" value="NZ_FOIF01000079.1"/>
</dbReference>
<dbReference type="Proteomes" id="UP000243819">
    <property type="component" value="Unassembled WGS sequence"/>
</dbReference>
<accession>A0A1I0CK48</accession>
<proteinExistence type="inferred from homology"/>
<dbReference type="PANTHER" id="PTHR11803:SF39">
    <property type="entry name" value="2-IMINOBUTANOATE_2-IMINOPROPANOATE DEAMINASE"/>
    <property type="match status" value="1"/>
</dbReference>
<dbReference type="InterPro" id="IPR006056">
    <property type="entry name" value="RidA"/>
</dbReference>
<dbReference type="PANTHER" id="PTHR11803">
    <property type="entry name" value="2-IMINOBUTANOATE/2-IMINOPROPANOATE DEAMINASE RIDA"/>
    <property type="match status" value="1"/>
</dbReference>
<evidence type="ECO:0000313" key="3">
    <source>
        <dbReference type="Proteomes" id="UP000243819"/>
    </source>
</evidence>
<organism evidence="2 3">
    <name type="scientific">Anaerobranca gottschalkii DSM 13577</name>
    <dbReference type="NCBI Taxonomy" id="1120990"/>
    <lineage>
        <taxon>Bacteria</taxon>
        <taxon>Bacillati</taxon>
        <taxon>Bacillota</taxon>
        <taxon>Clostridia</taxon>
        <taxon>Eubacteriales</taxon>
        <taxon>Proteinivoracaceae</taxon>
        <taxon>Anaerobranca</taxon>
    </lineage>
</organism>
<dbReference type="GO" id="GO:0019239">
    <property type="term" value="F:deaminase activity"/>
    <property type="evidence" value="ECO:0007669"/>
    <property type="project" value="TreeGrafter"/>
</dbReference>
<dbReference type="GO" id="GO:0005829">
    <property type="term" value="C:cytosol"/>
    <property type="evidence" value="ECO:0007669"/>
    <property type="project" value="TreeGrafter"/>
</dbReference>
<comment type="similarity">
    <text evidence="1">Belongs to the RutC family.</text>
</comment>
<keyword evidence="3" id="KW-1185">Reference proteome</keyword>
<dbReference type="STRING" id="1120990.SAMN03080614_10792"/>
<sequence>MNKTIISTKNAPAAIGPYSQGVRVGNFLYTSGQIPFDPQTMELVSTDIKEQTKQVMENLKAILEEAGTSFDKVIKTTVFIKDMNQFGEINEVYAQYFGENPPARSCVEVARLPKDVGIEIEAIALVD</sequence>
<dbReference type="FunFam" id="3.30.1330.40:FF:000001">
    <property type="entry name" value="L-PSP family endoribonuclease"/>
    <property type="match status" value="1"/>
</dbReference>
<dbReference type="InterPro" id="IPR006175">
    <property type="entry name" value="YjgF/YER057c/UK114"/>
</dbReference>
<protein>
    <submittedName>
        <fullName evidence="2">2-iminobutanoate/2-iminopropanoate deaminase</fullName>
    </submittedName>
</protein>
<dbReference type="InterPro" id="IPR035959">
    <property type="entry name" value="RutC-like_sf"/>
</dbReference>
<reference evidence="3" key="1">
    <citation type="submission" date="2016-10" db="EMBL/GenBank/DDBJ databases">
        <authorList>
            <person name="Varghese N."/>
            <person name="Submissions S."/>
        </authorList>
    </citation>
    <scope>NUCLEOTIDE SEQUENCE [LARGE SCALE GENOMIC DNA]</scope>
    <source>
        <strain evidence="3">DSM 13577</strain>
    </source>
</reference>
<dbReference type="OrthoDB" id="9803101at2"/>